<keyword evidence="2" id="KW-1185">Reference proteome</keyword>
<evidence type="ECO:0000313" key="2">
    <source>
        <dbReference type="Proteomes" id="UP000000305"/>
    </source>
</evidence>
<sequence length="74" mass="8629">FTSAKLIEMKPNVGCVIDSMTTNRCLHLPMSFHLAQIYFADLAQGHELEHDLYLVLRRIGPRFDFSLSEQLHRR</sequence>
<accession>E9I442</accession>
<feature type="non-terminal residue" evidence="1">
    <location>
        <position position="1"/>
    </location>
</feature>
<protein>
    <submittedName>
        <fullName evidence="1">Uncharacterized protein</fullName>
    </submittedName>
</protein>
<name>E9I442_DAPPU</name>
<dbReference type="Proteomes" id="UP000000305">
    <property type="component" value="Unassembled WGS sequence"/>
</dbReference>
<dbReference type="InParanoid" id="E9I442"/>
<dbReference type="AlphaFoldDB" id="E9I442"/>
<dbReference type="EMBL" id="GL734901">
    <property type="protein sequence ID" value="EFX61238.1"/>
    <property type="molecule type" value="Genomic_DNA"/>
</dbReference>
<dbReference type="KEGG" id="dpx:DAPPUDRAFT_340394"/>
<organism evidence="1 2">
    <name type="scientific">Daphnia pulex</name>
    <name type="common">Water flea</name>
    <dbReference type="NCBI Taxonomy" id="6669"/>
    <lineage>
        <taxon>Eukaryota</taxon>
        <taxon>Metazoa</taxon>
        <taxon>Ecdysozoa</taxon>
        <taxon>Arthropoda</taxon>
        <taxon>Crustacea</taxon>
        <taxon>Branchiopoda</taxon>
        <taxon>Diplostraca</taxon>
        <taxon>Cladocera</taxon>
        <taxon>Anomopoda</taxon>
        <taxon>Daphniidae</taxon>
        <taxon>Daphnia</taxon>
    </lineage>
</organism>
<dbReference type="HOGENOM" id="CLU_2694880_0_0_1"/>
<evidence type="ECO:0000313" key="1">
    <source>
        <dbReference type="EMBL" id="EFX61238.1"/>
    </source>
</evidence>
<reference evidence="1 2" key="1">
    <citation type="journal article" date="2011" name="Science">
        <title>The ecoresponsive genome of Daphnia pulex.</title>
        <authorList>
            <person name="Colbourne J.K."/>
            <person name="Pfrender M.E."/>
            <person name="Gilbert D."/>
            <person name="Thomas W.K."/>
            <person name="Tucker A."/>
            <person name="Oakley T.H."/>
            <person name="Tokishita S."/>
            <person name="Aerts A."/>
            <person name="Arnold G.J."/>
            <person name="Basu M.K."/>
            <person name="Bauer D.J."/>
            <person name="Caceres C.E."/>
            <person name="Carmel L."/>
            <person name="Casola C."/>
            <person name="Choi J.H."/>
            <person name="Detter J.C."/>
            <person name="Dong Q."/>
            <person name="Dusheyko S."/>
            <person name="Eads B.D."/>
            <person name="Frohlich T."/>
            <person name="Geiler-Samerotte K.A."/>
            <person name="Gerlach D."/>
            <person name="Hatcher P."/>
            <person name="Jogdeo S."/>
            <person name="Krijgsveld J."/>
            <person name="Kriventseva E.V."/>
            <person name="Kultz D."/>
            <person name="Laforsch C."/>
            <person name="Lindquist E."/>
            <person name="Lopez J."/>
            <person name="Manak J.R."/>
            <person name="Muller J."/>
            <person name="Pangilinan J."/>
            <person name="Patwardhan R.P."/>
            <person name="Pitluck S."/>
            <person name="Pritham E.J."/>
            <person name="Rechtsteiner A."/>
            <person name="Rho M."/>
            <person name="Rogozin I.B."/>
            <person name="Sakarya O."/>
            <person name="Salamov A."/>
            <person name="Schaack S."/>
            <person name="Shapiro H."/>
            <person name="Shiga Y."/>
            <person name="Skalitzky C."/>
            <person name="Smith Z."/>
            <person name="Souvorov A."/>
            <person name="Sung W."/>
            <person name="Tang Z."/>
            <person name="Tsuchiya D."/>
            <person name="Tu H."/>
            <person name="Vos H."/>
            <person name="Wang M."/>
            <person name="Wolf Y.I."/>
            <person name="Yamagata H."/>
            <person name="Yamada T."/>
            <person name="Ye Y."/>
            <person name="Shaw J.R."/>
            <person name="Andrews J."/>
            <person name="Crease T.J."/>
            <person name="Tang H."/>
            <person name="Lucas S.M."/>
            <person name="Robertson H.M."/>
            <person name="Bork P."/>
            <person name="Koonin E.V."/>
            <person name="Zdobnov E.M."/>
            <person name="Grigoriev I.V."/>
            <person name="Lynch M."/>
            <person name="Boore J.L."/>
        </authorList>
    </citation>
    <scope>NUCLEOTIDE SEQUENCE [LARGE SCALE GENOMIC DNA]</scope>
</reference>
<proteinExistence type="predicted"/>
<gene>
    <name evidence="1" type="ORF">DAPPUDRAFT_340394</name>
</gene>